<accession>A0A2M8KTA4</accession>
<evidence type="ECO:0000259" key="1">
    <source>
        <dbReference type="PROSITE" id="PS50263"/>
    </source>
</evidence>
<dbReference type="CDD" id="cd07197">
    <property type="entry name" value="nitrilase"/>
    <property type="match status" value="1"/>
</dbReference>
<proteinExistence type="predicted"/>
<evidence type="ECO:0000313" key="2">
    <source>
        <dbReference type="EMBL" id="PJE63159.1"/>
    </source>
</evidence>
<dbReference type="PROSITE" id="PS50263">
    <property type="entry name" value="CN_HYDROLASE"/>
    <property type="match status" value="1"/>
</dbReference>
<dbReference type="InterPro" id="IPR036526">
    <property type="entry name" value="C-N_Hydrolase_sf"/>
</dbReference>
<dbReference type="AlphaFoldDB" id="A0A2M8KTA4"/>
<gene>
    <name evidence="2" type="ORF">COU88_01055</name>
</gene>
<sequence>MKLNIGIVQTSISENISENVAIICEYISQSSDTNILLFPEGMISGYYPKNPDYVRNLNKDVLDAVIKEIGNAVKKRHVNAIIPTALFEDGKWFNTSLWFDTSGAIKHIYKKCNLSNLDRNHFMAGDKLETYMINGVKTAIQMCREITYPEQWLYLKLQGACVIFHLNNNQGGDSNWENVYKTRAYENQYFIVSVNLSHPNQKLFSYSITPKGEIMLKTTNAQKIYYATLDLDSVKNDFINQRRKTVVNLVYTKK</sequence>
<feature type="domain" description="CN hydrolase" evidence="1">
    <location>
        <begin position="3"/>
        <end position="231"/>
    </location>
</feature>
<dbReference type="Gene3D" id="3.60.110.10">
    <property type="entry name" value="Carbon-nitrogen hydrolase"/>
    <property type="match status" value="1"/>
</dbReference>
<dbReference type="EMBL" id="PFED01000044">
    <property type="protein sequence ID" value="PJE63159.1"/>
    <property type="molecule type" value="Genomic_DNA"/>
</dbReference>
<organism evidence="2 3">
    <name type="scientific">Candidatus Roizmanbacteria bacterium CG10_big_fil_rev_8_21_14_0_10_39_6</name>
    <dbReference type="NCBI Taxonomy" id="1974853"/>
    <lineage>
        <taxon>Bacteria</taxon>
        <taxon>Candidatus Roizmaniibacteriota</taxon>
    </lineage>
</organism>
<dbReference type="SUPFAM" id="SSF56317">
    <property type="entry name" value="Carbon-nitrogen hydrolase"/>
    <property type="match status" value="1"/>
</dbReference>
<name>A0A2M8KTA4_9BACT</name>
<dbReference type="Pfam" id="PF00795">
    <property type="entry name" value="CN_hydrolase"/>
    <property type="match status" value="1"/>
</dbReference>
<protein>
    <recommendedName>
        <fullName evidence="1">CN hydrolase domain-containing protein</fullName>
    </recommendedName>
</protein>
<reference evidence="3" key="1">
    <citation type="submission" date="2017-09" db="EMBL/GenBank/DDBJ databases">
        <title>Depth-based differentiation of microbial function through sediment-hosted aquifers and enrichment of novel symbionts in the deep terrestrial subsurface.</title>
        <authorList>
            <person name="Probst A.J."/>
            <person name="Ladd B."/>
            <person name="Jarett J.K."/>
            <person name="Geller-Mcgrath D.E."/>
            <person name="Sieber C.M.K."/>
            <person name="Emerson J.B."/>
            <person name="Anantharaman K."/>
            <person name="Thomas B.C."/>
            <person name="Malmstrom R."/>
            <person name="Stieglmeier M."/>
            <person name="Klingl A."/>
            <person name="Woyke T."/>
            <person name="Ryan C.M."/>
            <person name="Banfield J.F."/>
        </authorList>
    </citation>
    <scope>NUCLEOTIDE SEQUENCE [LARGE SCALE GENOMIC DNA]</scope>
</reference>
<dbReference type="Proteomes" id="UP000229554">
    <property type="component" value="Unassembled WGS sequence"/>
</dbReference>
<dbReference type="PANTHER" id="PTHR23088">
    <property type="entry name" value="NITRILASE-RELATED"/>
    <property type="match status" value="1"/>
</dbReference>
<dbReference type="PANTHER" id="PTHR23088:SF27">
    <property type="entry name" value="DEAMINATED GLUTATHIONE AMIDASE"/>
    <property type="match status" value="1"/>
</dbReference>
<comment type="caution">
    <text evidence="2">The sequence shown here is derived from an EMBL/GenBank/DDBJ whole genome shotgun (WGS) entry which is preliminary data.</text>
</comment>
<dbReference type="InterPro" id="IPR003010">
    <property type="entry name" value="C-N_Hydrolase"/>
</dbReference>
<evidence type="ECO:0000313" key="3">
    <source>
        <dbReference type="Proteomes" id="UP000229554"/>
    </source>
</evidence>